<dbReference type="EMBL" id="KN881649">
    <property type="protein sequence ID" value="KIY51638.1"/>
    <property type="molecule type" value="Genomic_DNA"/>
</dbReference>
<accession>A0A0D7ALH2</accession>
<dbReference type="Proteomes" id="UP000054144">
    <property type="component" value="Unassembled WGS sequence"/>
</dbReference>
<dbReference type="AlphaFoldDB" id="A0A0D7ALH2"/>
<protein>
    <submittedName>
        <fullName evidence="1">Uncharacterized protein</fullName>
    </submittedName>
</protein>
<evidence type="ECO:0000313" key="2">
    <source>
        <dbReference type="Proteomes" id="UP000054144"/>
    </source>
</evidence>
<proteinExistence type="predicted"/>
<organism evidence="1 2">
    <name type="scientific">Fistulina hepatica ATCC 64428</name>
    <dbReference type="NCBI Taxonomy" id="1128425"/>
    <lineage>
        <taxon>Eukaryota</taxon>
        <taxon>Fungi</taxon>
        <taxon>Dikarya</taxon>
        <taxon>Basidiomycota</taxon>
        <taxon>Agaricomycotina</taxon>
        <taxon>Agaricomycetes</taxon>
        <taxon>Agaricomycetidae</taxon>
        <taxon>Agaricales</taxon>
        <taxon>Fistulinaceae</taxon>
        <taxon>Fistulina</taxon>
    </lineage>
</organism>
<dbReference type="OrthoDB" id="2920816at2759"/>
<sequence>MSITVEVATSTALHPNGEQIRLPVGLIGWSQNAIEGTFREGRDVQEAIKALRALPHGQRERFIETYFPSIHVVEFEEQGWIALDNRRLLLYRSLVLPTTEISVQIATDQETQELRRKLLEGDEGATIVIRANRRA</sequence>
<name>A0A0D7ALH2_9AGAR</name>
<keyword evidence="2" id="KW-1185">Reference proteome</keyword>
<gene>
    <name evidence="1" type="ORF">FISHEDRAFT_56549</name>
</gene>
<reference evidence="1 2" key="1">
    <citation type="journal article" date="2015" name="Fungal Genet. Biol.">
        <title>Evolution of novel wood decay mechanisms in Agaricales revealed by the genome sequences of Fistulina hepatica and Cylindrobasidium torrendii.</title>
        <authorList>
            <person name="Floudas D."/>
            <person name="Held B.W."/>
            <person name="Riley R."/>
            <person name="Nagy L.G."/>
            <person name="Koehler G."/>
            <person name="Ransdell A.S."/>
            <person name="Younus H."/>
            <person name="Chow J."/>
            <person name="Chiniquy J."/>
            <person name="Lipzen A."/>
            <person name="Tritt A."/>
            <person name="Sun H."/>
            <person name="Haridas S."/>
            <person name="LaButti K."/>
            <person name="Ohm R.A."/>
            <person name="Kues U."/>
            <person name="Blanchette R.A."/>
            <person name="Grigoriev I.V."/>
            <person name="Minto R.E."/>
            <person name="Hibbett D.S."/>
        </authorList>
    </citation>
    <scope>NUCLEOTIDE SEQUENCE [LARGE SCALE GENOMIC DNA]</scope>
    <source>
        <strain evidence="1 2">ATCC 64428</strain>
    </source>
</reference>
<evidence type="ECO:0000313" key="1">
    <source>
        <dbReference type="EMBL" id="KIY51638.1"/>
    </source>
</evidence>